<organism evidence="1 2">
    <name type="scientific">Pipistrellus nathusii</name>
    <name type="common">Nathusius' pipistrelle</name>
    <dbReference type="NCBI Taxonomy" id="59473"/>
    <lineage>
        <taxon>Eukaryota</taxon>
        <taxon>Metazoa</taxon>
        <taxon>Chordata</taxon>
        <taxon>Craniata</taxon>
        <taxon>Vertebrata</taxon>
        <taxon>Euteleostomi</taxon>
        <taxon>Mammalia</taxon>
        <taxon>Eutheria</taxon>
        <taxon>Laurasiatheria</taxon>
        <taxon>Chiroptera</taxon>
        <taxon>Yangochiroptera</taxon>
        <taxon>Vespertilionidae</taxon>
        <taxon>Pipistrellus</taxon>
    </lineage>
</organism>
<accession>A0ABN9ZCU8</accession>
<evidence type="ECO:0000313" key="1">
    <source>
        <dbReference type="EMBL" id="CAK6435383.1"/>
    </source>
</evidence>
<dbReference type="Proteomes" id="UP001314169">
    <property type="component" value="Chromosome 12"/>
</dbReference>
<protein>
    <submittedName>
        <fullName evidence="1">Uncharacterized protein</fullName>
    </submittedName>
</protein>
<dbReference type="EMBL" id="OY882869">
    <property type="protein sequence ID" value="CAK6435383.1"/>
    <property type="molecule type" value="Genomic_DNA"/>
</dbReference>
<proteinExistence type="predicted"/>
<sequence length="116" mass="12815">MCRHGLHHPYRCVSRHPHVVWPKDEARNVPSQPPFNSSIHSLVVLGHLQEIGTQMLFSSAMNTDPKDAWPSGSILMVSRVSPTFTLTSGQKIQPDPESCVANGKARMMAGQERASK</sequence>
<reference evidence="1" key="1">
    <citation type="submission" date="2023-12" db="EMBL/GenBank/DDBJ databases">
        <authorList>
            <person name="Brown T."/>
        </authorList>
    </citation>
    <scope>NUCLEOTIDE SEQUENCE</scope>
</reference>
<evidence type="ECO:0000313" key="2">
    <source>
        <dbReference type="Proteomes" id="UP001314169"/>
    </source>
</evidence>
<gene>
    <name evidence="1" type="ORF">MPIPNATIZW_LOCUS3689</name>
</gene>
<name>A0ABN9ZCU8_PIPNA</name>
<keyword evidence="2" id="KW-1185">Reference proteome</keyword>